<organism evidence="3 4">
    <name type="scientific">Aliikangiella maris</name>
    <dbReference type="NCBI Taxonomy" id="3162458"/>
    <lineage>
        <taxon>Bacteria</taxon>
        <taxon>Pseudomonadati</taxon>
        <taxon>Pseudomonadota</taxon>
        <taxon>Gammaproteobacteria</taxon>
        <taxon>Oceanospirillales</taxon>
        <taxon>Pleioneaceae</taxon>
        <taxon>Aliikangiella</taxon>
    </lineage>
</organism>
<dbReference type="RefSeq" id="WP_367024385.1">
    <property type="nucleotide sequence ID" value="NZ_JBFDAH010000048.1"/>
</dbReference>
<feature type="chain" id="PRO_5045032874" evidence="1">
    <location>
        <begin position="21"/>
        <end position="105"/>
    </location>
</feature>
<feature type="signal peptide" evidence="1">
    <location>
        <begin position="1"/>
        <end position="20"/>
    </location>
</feature>
<name>A0ABV3MV40_9GAMM</name>
<keyword evidence="1" id="KW-0732">Signal</keyword>
<protein>
    <submittedName>
        <fullName evidence="3">Uncharacterized protein</fullName>
    </submittedName>
</protein>
<evidence type="ECO:0000313" key="3">
    <source>
        <dbReference type="EMBL" id="MEW4368045.1"/>
    </source>
</evidence>
<dbReference type="Proteomes" id="UP001554427">
    <property type="component" value="Unassembled WGS sequence"/>
</dbReference>
<gene>
    <name evidence="2" type="ORF">ABVT42_21195</name>
    <name evidence="3" type="ORF">ABVT42_21430</name>
</gene>
<comment type="caution">
    <text evidence="3">The sequence shown here is derived from an EMBL/GenBank/DDBJ whole genome shotgun (WGS) entry which is preliminary data.</text>
</comment>
<reference evidence="3 4" key="1">
    <citation type="submission" date="2024-06" db="EMBL/GenBank/DDBJ databases">
        <title>Aliikangiella maris sp. nov., sp. nov., a phycosphere bacterium isolated from seawater and ecosystem role in Phaeocystis globosa blooms.</title>
        <authorList>
            <person name="Li F."/>
        </authorList>
    </citation>
    <scope>NUCLEOTIDE SEQUENCE [LARGE SCALE GENOMIC DNA]</scope>
    <source>
        <strain evidence="3 4">GXAS 306</strain>
    </source>
</reference>
<evidence type="ECO:0000256" key="1">
    <source>
        <dbReference type="SAM" id="SignalP"/>
    </source>
</evidence>
<sequence length="105" mass="11535">MLKKLLVGILLATLSSFSIAESGEKVKQIFYCGEDFAIKMDSGNWYLVDKSQVGELKFNHFLTIAMTLLASGKKTGNVFPGDPIPSWCGNSNFRPITILSITDES</sequence>
<keyword evidence="4" id="KW-1185">Reference proteome</keyword>
<accession>A0ABV3MV40</accession>
<evidence type="ECO:0000313" key="4">
    <source>
        <dbReference type="Proteomes" id="UP001554427"/>
    </source>
</evidence>
<evidence type="ECO:0000313" key="2">
    <source>
        <dbReference type="EMBL" id="MEW4367998.1"/>
    </source>
</evidence>
<proteinExistence type="predicted"/>
<dbReference type="EMBL" id="JBFDAH010000053">
    <property type="protein sequence ID" value="MEW4368045.1"/>
    <property type="molecule type" value="Genomic_DNA"/>
</dbReference>
<dbReference type="EMBL" id="JBFDAH010000048">
    <property type="protein sequence ID" value="MEW4367998.1"/>
    <property type="molecule type" value="Genomic_DNA"/>
</dbReference>